<sequence length="2237" mass="251567">MQSFKSLHRQITSELADVLALTSGIQVQKNSVVAVDATISSMLQVVDDLLTFINSLKVDSDHKKKKTLMSLRQQNILIMIAKTARNSTSIDQKNYLVNKVIPIYKNLRYFELEKDQMLNARVPMTYEFMKVLTQEILLLSTTPNSTGELAKTVVWNKLAELGNDIEKSSANEVWAELVPAMIGIMEAIETKMTWCTQYDVEAATKIAKTFFKAENVQIMNTKLAKVLKQQARTRGKAALRVYAQSGWKPSGNILLVRHLHVLQIILEIRLISVLVEMGLFQKDHLQGKSTIELRQIINNFKLNLISQIHPKEIENGSEKINLDTLISISLKTFLGMRSIIVDSIKENQDINSSAKESAELIMRRSLKVATLACFINGKLDNELLRCIFGHINSKHSNIAISVTESCFKQLLVISKFFSDLRPSITRASIDFIISHNIDSTADLEFPFSEKPQRKLIYLVSRTLAKSVYQKNGDIAQVGSAMHEMINRLLAEKIKSEKEIMWLRRKIAMTIVNVAIITKDKDVCALAVSILLGPAFRDKEEVSEILIDGFGKIAIYGSAQTRIGLVTALLNFFSFGFKTPSNRIMLAVSESLSRLIRSNNDIVAHEAIVAVVIRSFFTVSNKFLENRSETQGPYLYYAPLLVAAAEKGAKFRPTSEVVSLWRQFWFYMIVNGLITGNEKTEFEINTLLSLSKNAPLLVHSSTVSYLETEIEYSLPSKPVAEVTSISNKLRTKLQTLLPAQSSSIKYMGMAQLVFLLAIYVIETRKAQKGNICSILGYFASPAIQSSKLLSPLSGIFKHAVLIYVRESKLSGNLETLGDEIIPVVGTSDQSFEIKLQNMSTNPNTQLQQLMVLACHYSSTVSTNSCYAIEEILLDNSSALLEKTTIHTLLELLQILWLSCKAELDDRFAPVYIFTSQKLNFGMQFPDSMSYRRELFSKISKYAQRWLERTGNANPVELQALLYNYLILNDDNLDKVFRFEPHIGRSLALEVGKKLNPVTGSGIGGLSDVAFDYETQKLDSSLAGIYDNASAFLYNYGEQCFISGRSFDSNSLYCIKSEMYEIYKNVRNGSNFEISLSELSKVSSLLAIMGSALVNQPNLDMELVRLLVWVPVTIFQKAVLQQAIYVWTRIVVERPDAELAIVVELSIVWHWIIQNSHGVFTQNFEPKNPFDVRMSYVPSDKTARSRVYEAISKELQPHRLLITFLLHRLDAAWNKPGSSHVIVDTVIRILQLTFDNIDKMSNNALARYERFQLVLMALKVLQWPFPDWIAEARFREKIFDLAFSWFTEIPKWSFSGNKYQLTSEVKILIDTHFTLQKYKLDLSELNTQFDSKTSFQQNSNKASTSPANIGHYSSSVPVYGLNHNNSLQSRPRSRVGMHERNASTTTMDSLFLPSQFSRHLENRFNRSRALLLLLLESEIRRLIVWANPVDDSMLLIPQAGKFRAEPPMSEDGWKNLVRDAWVANPRLALYLPKRFPNPGVEKELQILIRAFPGELVMEGESVSYLIEKIGTGKQVSGSSELGSSRPPNSVDRKYLNSTKSNYEFSNSNNKSDVDYLHSGTTDRGSKVANNDGGQKSQRLRREASRVAELMNENNTSQSKISFRELKFLLYSSAVSPVTAISILSSNQVEEPLIQQYAMRALEHFPVDVVFYNIPQLVQAIRHDKMGYTEKAIIEASKISQLFAHQIIWNIKANSYKDEDSKVPDTEIKPTLDRIVAKILSDFSVEDMQFYEKEFSFFNKVTAISGSLKPYIKKSKAEKKRKIDEEMRKIDVQKGVYLPSNSNGKVVGIDYTSGRPLQSHAKAPFMATFYIKPDKIVDDDLQELVGGGKLSLVSNSDPGQKQSPIPNIETTSYSGQESVGVVNNAAETLARIAAEKKENEIFALSTVTGSRVRRTSTLAEMVPGTLFGISSNIGGKSKSPETAYTGDSGLRFGGEFNDLGTQDSIIVSSDSRKTSKDLSISEKKKDGNEENSEIHDKGIVKFSAIFKVGDDCRQDTLALQLIGIFKNIFASCGLDLYLFPYKVVSTEPGCGVIEVIPNSISRDQIGREKVNSLYDYFVTKYGGADSIQFQQARSNFVQSCAAYSVLSYLLLFKDRHNGNIMLDEDGHLIHIDFGFILGIAPGGITFESAPFKLTTEYIQVMGGSATSQSFKLYRDLCIKGYLACRPYADQIIQTASIMADSGLPCFAKADTISKMRYRFQLELSERSAADFMLDRINESYENRRTVLYDSFQKATNGIPY</sequence>
<evidence type="ECO:0000259" key="10">
    <source>
        <dbReference type="PROSITE" id="PS51545"/>
    </source>
</evidence>
<dbReference type="PANTHER" id="PTHR10048">
    <property type="entry name" value="PHOSPHATIDYLINOSITOL KINASE"/>
    <property type="match status" value="1"/>
</dbReference>
<dbReference type="InterPro" id="IPR045495">
    <property type="entry name" value="PI4K_N"/>
</dbReference>
<dbReference type="InterPro" id="IPR042236">
    <property type="entry name" value="PI3K_accessory_sf"/>
</dbReference>
<dbReference type="InterPro" id="IPR011009">
    <property type="entry name" value="Kinase-like_dom_sf"/>
</dbReference>
<dbReference type="EMBL" id="MBFT01000442">
    <property type="protein sequence ID" value="PVU91095.1"/>
    <property type="molecule type" value="Genomic_DNA"/>
</dbReference>
<accession>A0A2T9Y9C9</accession>
<dbReference type="SMART" id="SM00145">
    <property type="entry name" value="PI3Ka"/>
    <property type="match status" value="1"/>
</dbReference>
<dbReference type="Gene3D" id="3.30.1010.10">
    <property type="entry name" value="Phosphatidylinositol 3-kinase Catalytic Subunit, Chain A, domain 4"/>
    <property type="match status" value="2"/>
</dbReference>
<dbReference type="EC" id="2.7.1.67" evidence="3"/>
<dbReference type="OrthoDB" id="10264149at2759"/>
<feature type="compositionally biased region" description="Polar residues" evidence="8">
    <location>
        <begin position="1512"/>
        <end position="1525"/>
    </location>
</feature>
<keyword evidence="6" id="KW-0418">Kinase</keyword>
<dbReference type="InterPro" id="IPR036940">
    <property type="entry name" value="PI3/4_kinase_cat_sf"/>
</dbReference>
<dbReference type="GO" id="GO:0046854">
    <property type="term" value="P:phosphatidylinositol phosphate biosynthetic process"/>
    <property type="evidence" value="ECO:0007669"/>
    <property type="project" value="InterPro"/>
</dbReference>
<evidence type="ECO:0000313" key="11">
    <source>
        <dbReference type="EMBL" id="PVU88930.1"/>
    </source>
</evidence>
<evidence type="ECO:0000256" key="4">
    <source>
        <dbReference type="ARBA" id="ARBA00022679"/>
    </source>
</evidence>
<dbReference type="FunFam" id="1.10.1070.11:FF:000012">
    <property type="entry name" value="Phosphatidylinositol 4-kinase alpha 1"/>
    <property type="match status" value="1"/>
</dbReference>
<feature type="compositionally biased region" description="Polar residues" evidence="8">
    <location>
        <begin position="1533"/>
        <end position="1548"/>
    </location>
</feature>
<proteinExistence type="inferred from homology"/>
<dbReference type="InterPro" id="IPR015433">
    <property type="entry name" value="PI3/4_kinase"/>
</dbReference>
<feature type="compositionally biased region" description="Polar residues" evidence="8">
    <location>
        <begin position="1556"/>
        <end position="1574"/>
    </location>
</feature>
<comment type="catalytic activity">
    <reaction evidence="1">
        <text>a 1,2-diacyl-sn-glycero-3-phospho-(1D-myo-inositol) + ATP = a 1,2-diacyl-sn-glycero-3-phospho-(1D-myo-inositol 4-phosphate) + ADP + H(+)</text>
        <dbReference type="Rhea" id="RHEA:19877"/>
        <dbReference type="ChEBI" id="CHEBI:15378"/>
        <dbReference type="ChEBI" id="CHEBI:30616"/>
        <dbReference type="ChEBI" id="CHEBI:57880"/>
        <dbReference type="ChEBI" id="CHEBI:58178"/>
        <dbReference type="ChEBI" id="CHEBI:456216"/>
        <dbReference type="EC" id="2.7.1.67"/>
    </reaction>
</comment>
<dbReference type="SUPFAM" id="SSF56112">
    <property type="entry name" value="Protein kinase-like (PK-like)"/>
    <property type="match status" value="1"/>
</dbReference>
<keyword evidence="14" id="KW-1185">Reference proteome</keyword>
<evidence type="ECO:0000313" key="14">
    <source>
        <dbReference type="Proteomes" id="UP000245699"/>
    </source>
</evidence>
<dbReference type="EMBL" id="MBFT01000338">
    <property type="protein sequence ID" value="PVU93007.1"/>
    <property type="molecule type" value="Genomic_DNA"/>
</dbReference>
<evidence type="ECO:0000313" key="12">
    <source>
        <dbReference type="EMBL" id="PVU91095.1"/>
    </source>
</evidence>
<dbReference type="PROSITE" id="PS00915">
    <property type="entry name" value="PI3_4_KINASE_1"/>
    <property type="match status" value="1"/>
</dbReference>
<evidence type="ECO:0000256" key="6">
    <source>
        <dbReference type="ARBA" id="ARBA00022777"/>
    </source>
</evidence>
<evidence type="ECO:0000256" key="1">
    <source>
        <dbReference type="ARBA" id="ARBA00001686"/>
    </source>
</evidence>
<evidence type="ECO:0000313" key="13">
    <source>
        <dbReference type="EMBL" id="PVU93007.1"/>
    </source>
</evidence>
<dbReference type="SMART" id="SM00146">
    <property type="entry name" value="PI3Kc"/>
    <property type="match status" value="1"/>
</dbReference>
<dbReference type="PANTHER" id="PTHR10048:SF15">
    <property type="entry name" value="PHOSPHATIDYLINOSITOL 4-KINASE ALPHA"/>
    <property type="match status" value="1"/>
</dbReference>
<dbReference type="Pfam" id="PF00613">
    <property type="entry name" value="PI3Ka"/>
    <property type="match status" value="1"/>
</dbReference>
<dbReference type="CDD" id="cd05167">
    <property type="entry name" value="PI4Kc_III_alpha"/>
    <property type="match status" value="1"/>
</dbReference>
<dbReference type="EMBL" id="MBFT01000589">
    <property type="protein sequence ID" value="PVU88930.1"/>
    <property type="molecule type" value="Genomic_DNA"/>
</dbReference>
<dbReference type="PROSITE" id="PS00916">
    <property type="entry name" value="PI3_4_KINASE_2"/>
    <property type="match status" value="1"/>
</dbReference>
<keyword evidence="5" id="KW-0547">Nucleotide-binding</keyword>
<evidence type="ECO:0000256" key="2">
    <source>
        <dbReference type="ARBA" id="ARBA00006209"/>
    </source>
</evidence>
<feature type="region of interest" description="Disordered" evidence="8">
    <location>
        <begin position="1512"/>
        <end position="1576"/>
    </location>
</feature>
<dbReference type="GO" id="GO:0005737">
    <property type="term" value="C:cytoplasm"/>
    <property type="evidence" value="ECO:0007669"/>
    <property type="project" value="TreeGrafter"/>
</dbReference>
<dbReference type="InterPro" id="IPR016024">
    <property type="entry name" value="ARM-type_fold"/>
</dbReference>
<feature type="domain" description="PIK helical" evidence="10">
    <location>
        <begin position="1539"/>
        <end position="1715"/>
    </location>
</feature>
<protein>
    <recommendedName>
        <fullName evidence="3">1-phosphatidylinositol 4-kinase</fullName>
        <ecNumber evidence="3">2.7.1.67</ecNumber>
    </recommendedName>
</protein>
<comment type="similarity">
    <text evidence="2">Belongs to the PI3/PI4-kinase family. Type III PI4K subfamily.</text>
</comment>
<dbReference type="Pfam" id="PF19274">
    <property type="entry name" value="PI4K_N"/>
    <property type="match status" value="1"/>
</dbReference>
<keyword evidence="7" id="KW-0067">ATP-binding</keyword>
<gene>
    <name evidence="13" type="ORF">BB559_003498</name>
    <name evidence="12" type="ORF">BB559_004306</name>
    <name evidence="11" type="ORF">BB559_005299</name>
</gene>
<comment type="caution">
    <text evidence="11">The sequence shown here is derived from an EMBL/GenBank/DDBJ whole genome shotgun (WGS) entry which is preliminary data.</text>
</comment>
<dbReference type="Pfam" id="PF00454">
    <property type="entry name" value="PI3_PI4_kinase"/>
    <property type="match status" value="1"/>
</dbReference>
<name>A0A2T9Y9C9_9FUNG</name>
<reference evidence="11 14" key="1">
    <citation type="journal article" date="2018" name="MBio">
        <title>Comparative Genomics Reveals the Core Gene Toolbox for the Fungus-Insect Symbiosis.</title>
        <authorList>
            <person name="Wang Y."/>
            <person name="Stata M."/>
            <person name="Wang W."/>
            <person name="Stajich J.E."/>
            <person name="White M.M."/>
            <person name="Moncalvo J.M."/>
        </authorList>
    </citation>
    <scope>NUCLEOTIDE SEQUENCE [LARGE SCALE GENOMIC DNA]</scope>
    <source>
        <strain evidence="11 14">AUS-77-4</strain>
    </source>
</reference>
<evidence type="ECO:0000256" key="7">
    <source>
        <dbReference type="ARBA" id="ARBA00022840"/>
    </source>
</evidence>
<dbReference type="FunFam" id="3.30.1010.10:FF:000014">
    <property type="entry name" value="Phosphatidylinositol 4-kinase STT4"/>
    <property type="match status" value="1"/>
</dbReference>
<dbReference type="GO" id="GO:0004430">
    <property type="term" value="F:1-phosphatidylinositol 4-kinase activity"/>
    <property type="evidence" value="ECO:0007669"/>
    <property type="project" value="UniProtKB-EC"/>
</dbReference>
<dbReference type="Gene3D" id="1.10.1070.11">
    <property type="entry name" value="Phosphatidylinositol 3-/4-kinase, catalytic domain"/>
    <property type="match status" value="1"/>
</dbReference>
<evidence type="ECO:0000256" key="5">
    <source>
        <dbReference type="ARBA" id="ARBA00022741"/>
    </source>
</evidence>
<dbReference type="GO" id="GO:0005886">
    <property type="term" value="C:plasma membrane"/>
    <property type="evidence" value="ECO:0007669"/>
    <property type="project" value="TreeGrafter"/>
</dbReference>
<dbReference type="Gene3D" id="1.25.40.70">
    <property type="entry name" value="Phosphatidylinositol 3-kinase, accessory domain (PIK)"/>
    <property type="match status" value="1"/>
</dbReference>
<organism evidence="11 14">
    <name type="scientific">Furculomyces boomerangus</name>
    <dbReference type="NCBI Taxonomy" id="61424"/>
    <lineage>
        <taxon>Eukaryota</taxon>
        <taxon>Fungi</taxon>
        <taxon>Fungi incertae sedis</taxon>
        <taxon>Zoopagomycota</taxon>
        <taxon>Kickxellomycotina</taxon>
        <taxon>Harpellomycetes</taxon>
        <taxon>Harpellales</taxon>
        <taxon>Harpellaceae</taxon>
        <taxon>Furculomyces</taxon>
    </lineage>
</organism>
<evidence type="ECO:0000259" key="9">
    <source>
        <dbReference type="PROSITE" id="PS50290"/>
    </source>
</evidence>
<dbReference type="GO" id="GO:0005524">
    <property type="term" value="F:ATP binding"/>
    <property type="evidence" value="ECO:0007669"/>
    <property type="project" value="UniProtKB-KW"/>
</dbReference>
<dbReference type="Proteomes" id="UP000245699">
    <property type="component" value="Unassembled WGS sequence"/>
</dbReference>
<keyword evidence="4" id="KW-0808">Transferase</keyword>
<dbReference type="SUPFAM" id="SSF48371">
    <property type="entry name" value="ARM repeat"/>
    <property type="match status" value="1"/>
</dbReference>
<dbReference type="STRING" id="61424.A0A2T9Y9C9"/>
<feature type="domain" description="PI3K/PI4K catalytic" evidence="9">
    <location>
        <begin position="1939"/>
        <end position="2221"/>
    </location>
</feature>
<dbReference type="GO" id="GO:0048015">
    <property type="term" value="P:phosphatidylinositol-mediated signaling"/>
    <property type="evidence" value="ECO:0007669"/>
    <property type="project" value="TreeGrafter"/>
</dbReference>
<evidence type="ECO:0000256" key="3">
    <source>
        <dbReference type="ARBA" id="ARBA00012169"/>
    </source>
</evidence>
<dbReference type="PROSITE" id="PS50290">
    <property type="entry name" value="PI3_4_KINASE_3"/>
    <property type="match status" value="1"/>
</dbReference>
<evidence type="ECO:0000256" key="8">
    <source>
        <dbReference type="SAM" id="MobiDB-lite"/>
    </source>
</evidence>
<dbReference type="PROSITE" id="PS51545">
    <property type="entry name" value="PIK_HELICAL"/>
    <property type="match status" value="1"/>
</dbReference>
<dbReference type="InterPro" id="IPR018936">
    <property type="entry name" value="PI3/4_kinase_CS"/>
</dbReference>
<dbReference type="InterPro" id="IPR000403">
    <property type="entry name" value="PI3/4_kinase_cat_dom"/>
</dbReference>
<dbReference type="InterPro" id="IPR001263">
    <property type="entry name" value="PI3K_accessory_dom"/>
</dbReference>